<evidence type="ECO:0000256" key="1">
    <source>
        <dbReference type="SAM" id="SignalP"/>
    </source>
</evidence>
<dbReference type="Gene3D" id="3.60.21.70">
    <property type="entry name" value="PhoD-like phosphatase"/>
    <property type="match status" value="1"/>
</dbReference>
<organism evidence="3 4">
    <name type="scientific">Haloferula rosea</name>
    <dbReference type="NCBI Taxonomy" id="490093"/>
    <lineage>
        <taxon>Bacteria</taxon>
        <taxon>Pseudomonadati</taxon>
        <taxon>Verrucomicrobiota</taxon>
        <taxon>Verrucomicrobiia</taxon>
        <taxon>Verrucomicrobiales</taxon>
        <taxon>Verrucomicrobiaceae</taxon>
        <taxon>Haloferula</taxon>
    </lineage>
</organism>
<feature type="domain" description="PhoD-like phosphatase metallophosphatase" evidence="2">
    <location>
        <begin position="78"/>
        <end position="247"/>
    </location>
</feature>
<dbReference type="EMBL" id="JAENII010000013">
    <property type="protein sequence ID" value="MBK1828342.1"/>
    <property type="molecule type" value="Genomic_DNA"/>
</dbReference>
<dbReference type="RefSeq" id="WP_200281591.1">
    <property type="nucleotide sequence ID" value="NZ_JAENII010000013.1"/>
</dbReference>
<name>A0A934RF21_9BACT</name>
<dbReference type="SUPFAM" id="SSF56300">
    <property type="entry name" value="Metallo-dependent phosphatases"/>
    <property type="match status" value="1"/>
</dbReference>
<comment type="caution">
    <text evidence="3">The sequence shown here is derived from an EMBL/GenBank/DDBJ whole genome shotgun (WGS) entry which is preliminary data.</text>
</comment>
<dbReference type="AlphaFoldDB" id="A0A934RF21"/>
<dbReference type="PANTHER" id="PTHR33987:SF1">
    <property type="entry name" value="CALCINEURIN-LIKE METALLO-PHOSPHOESTERASE SUPERFAMILY PROTEIN"/>
    <property type="match status" value="1"/>
</dbReference>
<dbReference type="InterPro" id="IPR029052">
    <property type="entry name" value="Metallo-depent_PP-like"/>
</dbReference>
<reference evidence="3" key="1">
    <citation type="submission" date="2021-01" db="EMBL/GenBank/DDBJ databases">
        <title>Modified the classification status of verrucomicrobia.</title>
        <authorList>
            <person name="Feng X."/>
        </authorList>
    </citation>
    <scope>NUCLEOTIDE SEQUENCE</scope>
    <source>
        <strain evidence="3">KCTC 22201</strain>
    </source>
</reference>
<gene>
    <name evidence="3" type="ORF">JIN81_15010</name>
</gene>
<dbReference type="PANTHER" id="PTHR33987">
    <property type="entry name" value="CALCINEURIN-LIKE METALLO-PHOSPHOESTERASE SUPERFAMILY PROTEIN"/>
    <property type="match status" value="1"/>
</dbReference>
<evidence type="ECO:0000259" key="2">
    <source>
        <dbReference type="Pfam" id="PF09423"/>
    </source>
</evidence>
<accession>A0A934RF21</accession>
<keyword evidence="1" id="KW-0732">Signal</keyword>
<dbReference type="Pfam" id="PF09423">
    <property type="entry name" value="PhoD"/>
    <property type="match status" value="1"/>
</dbReference>
<proteinExistence type="predicted"/>
<protein>
    <submittedName>
        <fullName evidence="3">Alkaline phosphatase family protein</fullName>
    </submittedName>
</protein>
<sequence length="334" mass="37609">MSLKVAAFLALCPLIHAQTAESVAEPVRQMAFVSCLKQTHPAPAMDAIAALKPDVFIWMGDNIYGDSEDMAVLARKYQEVRELPAYALIRSRARVTGTWDDHDYGANDAGKEFPMRAESQQVFLDFLDVPESSPRRKREGVYSVSDFGPPGKMVRVISLDTRYFRDEIGSNGTMLGEVQWKWLEKMLSGSSAEVNVIVSSIQVLPAEHRFEKWENFPKERQRLLDLLAKPEMPPVLLLSGDRHMSEISLDEESCGYPLYEITSSSLNLPIGSGEEPNRSRVGSLYRPSNFGTLSIDWGDRWGNEKNAKPRPILTACIRDEEGRPQRAVSFELKR</sequence>
<feature type="signal peptide" evidence="1">
    <location>
        <begin position="1"/>
        <end position="17"/>
    </location>
</feature>
<dbReference type="InterPro" id="IPR038607">
    <property type="entry name" value="PhoD-like_sf"/>
</dbReference>
<dbReference type="InterPro" id="IPR018946">
    <property type="entry name" value="PhoD-like_MPP"/>
</dbReference>
<dbReference type="CDD" id="cd07389">
    <property type="entry name" value="MPP_PhoD"/>
    <property type="match status" value="1"/>
</dbReference>
<dbReference type="Proteomes" id="UP000658278">
    <property type="component" value="Unassembled WGS sequence"/>
</dbReference>
<evidence type="ECO:0000313" key="4">
    <source>
        <dbReference type="Proteomes" id="UP000658278"/>
    </source>
</evidence>
<feature type="chain" id="PRO_5037187111" evidence="1">
    <location>
        <begin position="18"/>
        <end position="334"/>
    </location>
</feature>
<evidence type="ECO:0000313" key="3">
    <source>
        <dbReference type="EMBL" id="MBK1828342.1"/>
    </source>
</evidence>
<keyword evidence="4" id="KW-1185">Reference proteome</keyword>